<dbReference type="InterPro" id="IPR036554">
    <property type="entry name" value="GHMP_kinase_C_sf"/>
</dbReference>
<comment type="function">
    <text evidence="9">Catalyzes the phosphorylation of the position 2 hydroxy group of 4-diphosphocytidyl-2C-methyl-D-erythritol.</text>
</comment>
<dbReference type="SUPFAM" id="SSF55060">
    <property type="entry name" value="GHMP Kinase, C-terminal domain"/>
    <property type="match status" value="1"/>
</dbReference>
<dbReference type="UniPathway" id="UPA00056">
    <property type="reaction ID" value="UER00094"/>
</dbReference>
<dbReference type="GO" id="GO:0050515">
    <property type="term" value="F:4-(cytidine 5'-diphospho)-2-C-methyl-D-erythritol kinase activity"/>
    <property type="evidence" value="ECO:0007669"/>
    <property type="project" value="UniProtKB-UniRule"/>
</dbReference>
<evidence type="ECO:0000256" key="2">
    <source>
        <dbReference type="ARBA" id="ARBA00012052"/>
    </source>
</evidence>
<keyword evidence="13" id="KW-1185">Reference proteome</keyword>
<reference evidence="12" key="1">
    <citation type="submission" date="2021-01" db="EMBL/GenBank/DDBJ databases">
        <title>Description of Breznakiella homolactica.</title>
        <authorList>
            <person name="Song Y."/>
            <person name="Brune A."/>
        </authorList>
    </citation>
    <scope>NUCLEOTIDE SEQUENCE</scope>
    <source>
        <strain evidence="12">RmG30</strain>
    </source>
</reference>
<accession>A0A7T7XRG7</accession>
<evidence type="ECO:0000256" key="3">
    <source>
        <dbReference type="ARBA" id="ARBA00017473"/>
    </source>
</evidence>
<dbReference type="PANTHER" id="PTHR43527">
    <property type="entry name" value="4-DIPHOSPHOCYTIDYL-2-C-METHYL-D-ERYTHRITOL KINASE, CHLOROPLASTIC"/>
    <property type="match status" value="1"/>
</dbReference>
<sequence length="301" mass="32711">MCAALTVEAPCKVNIHLRVLGRRSDGYHNLESIFLALSFGDILRFEVFEPHISRPDEIRIQPELPAGDSSIAKAVSLFRSVTGFSGAVKIEAEKRIPLGAGLGGGSSDAAATLMVLNRLSGLFLPERELQRMALQLGSDVPFFLRGGAAYVTGRGEIIEPLDPPEHLWIVLVNPGIFSGTPEAFALMDRNGDTLWTQQLPKEELVRALSGDPASWPYRNDFLALFLSRGTAAVRDGYTRILEELEALGADFAGLSGSGSTCFGVFKDKRVAEKAEKALISRWSFAQMTFPLARTGITVLKC</sequence>
<evidence type="ECO:0000313" key="12">
    <source>
        <dbReference type="EMBL" id="QQO11142.1"/>
    </source>
</evidence>
<feature type="active site" evidence="9">
    <location>
        <position position="139"/>
    </location>
</feature>
<dbReference type="Gene3D" id="3.30.230.10">
    <property type="match status" value="1"/>
</dbReference>
<evidence type="ECO:0000256" key="7">
    <source>
        <dbReference type="ARBA" id="ARBA00022840"/>
    </source>
</evidence>
<dbReference type="InterPro" id="IPR013750">
    <property type="entry name" value="GHMP_kinase_C_dom"/>
</dbReference>
<organism evidence="12 13">
    <name type="scientific">Breznakiella homolactica</name>
    <dbReference type="NCBI Taxonomy" id="2798577"/>
    <lineage>
        <taxon>Bacteria</taxon>
        <taxon>Pseudomonadati</taxon>
        <taxon>Spirochaetota</taxon>
        <taxon>Spirochaetia</taxon>
        <taxon>Spirochaetales</taxon>
        <taxon>Breznakiellaceae</taxon>
        <taxon>Breznakiella</taxon>
    </lineage>
</organism>
<proteinExistence type="inferred from homology"/>
<evidence type="ECO:0000256" key="9">
    <source>
        <dbReference type="HAMAP-Rule" id="MF_00061"/>
    </source>
</evidence>
<dbReference type="PANTHER" id="PTHR43527:SF2">
    <property type="entry name" value="4-DIPHOSPHOCYTIDYL-2-C-METHYL-D-ERYTHRITOL KINASE, CHLOROPLASTIC"/>
    <property type="match status" value="1"/>
</dbReference>
<comment type="catalytic activity">
    <reaction evidence="9">
        <text>4-CDP-2-C-methyl-D-erythritol + ATP = 4-CDP-2-C-methyl-D-erythritol 2-phosphate + ADP + H(+)</text>
        <dbReference type="Rhea" id="RHEA:18437"/>
        <dbReference type="ChEBI" id="CHEBI:15378"/>
        <dbReference type="ChEBI" id="CHEBI:30616"/>
        <dbReference type="ChEBI" id="CHEBI:57823"/>
        <dbReference type="ChEBI" id="CHEBI:57919"/>
        <dbReference type="ChEBI" id="CHEBI:456216"/>
        <dbReference type="EC" id="2.7.1.148"/>
    </reaction>
</comment>
<dbReference type="HAMAP" id="MF_00061">
    <property type="entry name" value="IspE"/>
    <property type="match status" value="1"/>
</dbReference>
<evidence type="ECO:0000256" key="8">
    <source>
        <dbReference type="ARBA" id="ARBA00032554"/>
    </source>
</evidence>
<dbReference type="InterPro" id="IPR004424">
    <property type="entry name" value="IspE"/>
</dbReference>
<dbReference type="GO" id="GO:0016114">
    <property type="term" value="P:terpenoid biosynthetic process"/>
    <property type="evidence" value="ECO:0007669"/>
    <property type="project" value="UniProtKB-UniRule"/>
</dbReference>
<feature type="domain" description="GHMP kinase C-terminal" evidence="11">
    <location>
        <begin position="226"/>
        <end position="281"/>
    </location>
</feature>
<dbReference type="PIRSF" id="PIRSF010376">
    <property type="entry name" value="IspE"/>
    <property type="match status" value="1"/>
</dbReference>
<keyword evidence="5 9" id="KW-0547">Nucleotide-binding</keyword>
<evidence type="ECO:0000313" key="13">
    <source>
        <dbReference type="Proteomes" id="UP000595917"/>
    </source>
</evidence>
<keyword evidence="9" id="KW-0414">Isoprene biosynthesis</keyword>
<dbReference type="RefSeq" id="WP_215628451.1">
    <property type="nucleotide sequence ID" value="NZ_CP067089.2"/>
</dbReference>
<dbReference type="NCBIfam" id="TIGR00154">
    <property type="entry name" value="ispE"/>
    <property type="match status" value="1"/>
</dbReference>
<evidence type="ECO:0000256" key="6">
    <source>
        <dbReference type="ARBA" id="ARBA00022777"/>
    </source>
</evidence>
<comment type="pathway">
    <text evidence="9">Isoprenoid biosynthesis; isopentenyl diphosphate biosynthesis via DXP pathway; isopentenyl diphosphate from 1-deoxy-D-xylulose 5-phosphate: step 3/6.</text>
</comment>
<keyword evidence="7 9" id="KW-0067">ATP-binding</keyword>
<protein>
    <recommendedName>
        <fullName evidence="3 9">4-diphosphocytidyl-2-C-methyl-D-erythritol kinase</fullName>
        <shortName evidence="9">CMK</shortName>
        <ecNumber evidence="2 9">2.7.1.148</ecNumber>
    </recommendedName>
    <alternativeName>
        <fullName evidence="8 9">4-(cytidine-5'-diphospho)-2-C-methyl-D-erythritol kinase</fullName>
    </alternativeName>
</protein>
<evidence type="ECO:0000259" key="11">
    <source>
        <dbReference type="Pfam" id="PF08544"/>
    </source>
</evidence>
<dbReference type="InterPro" id="IPR020568">
    <property type="entry name" value="Ribosomal_Su5_D2-typ_SF"/>
</dbReference>
<feature type="active site" evidence="9">
    <location>
        <position position="12"/>
    </location>
</feature>
<keyword evidence="4 9" id="KW-0808">Transferase</keyword>
<comment type="similarity">
    <text evidence="1 9">Belongs to the GHMP kinase family. IspE subfamily.</text>
</comment>
<dbReference type="Pfam" id="PF00288">
    <property type="entry name" value="GHMP_kinases_N"/>
    <property type="match status" value="1"/>
</dbReference>
<evidence type="ECO:0000256" key="1">
    <source>
        <dbReference type="ARBA" id="ARBA00009684"/>
    </source>
</evidence>
<evidence type="ECO:0000259" key="10">
    <source>
        <dbReference type="Pfam" id="PF00288"/>
    </source>
</evidence>
<dbReference type="Pfam" id="PF08544">
    <property type="entry name" value="GHMP_kinases_C"/>
    <property type="match status" value="1"/>
</dbReference>
<feature type="binding site" evidence="9">
    <location>
        <begin position="97"/>
        <end position="107"/>
    </location>
    <ligand>
        <name>ATP</name>
        <dbReference type="ChEBI" id="CHEBI:30616"/>
    </ligand>
</feature>
<dbReference type="Proteomes" id="UP000595917">
    <property type="component" value="Chromosome"/>
</dbReference>
<dbReference type="GO" id="GO:0005524">
    <property type="term" value="F:ATP binding"/>
    <property type="evidence" value="ECO:0007669"/>
    <property type="project" value="UniProtKB-UniRule"/>
</dbReference>
<dbReference type="GO" id="GO:0019288">
    <property type="term" value="P:isopentenyl diphosphate biosynthetic process, methylerythritol 4-phosphate pathway"/>
    <property type="evidence" value="ECO:0007669"/>
    <property type="project" value="UniProtKB-UniRule"/>
</dbReference>
<dbReference type="InterPro" id="IPR014721">
    <property type="entry name" value="Ribsml_uS5_D2-typ_fold_subgr"/>
</dbReference>
<gene>
    <name evidence="9 12" type="primary">ispE</name>
    <name evidence="12" type="ORF">JFL75_09575</name>
</gene>
<dbReference type="SUPFAM" id="SSF54211">
    <property type="entry name" value="Ribosomal protein S5 domain 2-like"/>
    <property type="match status" value="1"/>
</dbReference>
<dbReference type="EC" id="2.7.1.148" evidence="2 9"/>
<evidence type="ECO:0000256" key="4">
    <source>
        <dbReference type="ARBA" id="ARBA00022679"/>
    </source>
</evidence>
<dbReference type="KEGG" id="bhc:JFL75_09575"/>
<keyword evidence="6 9" id="KW-0418">Kinase</keyword>
<dbReference type="Gene3D" id="3.30.70.890">
    <property type="entry name" value="GHMP kinase, C-terminal domain"/>
    <property type="match status" value="1"/>
</dbReference>
<evidence type="ECO:0000256" key="5">
    <source>
        <dbReference type="ARBA" id="ARBA00022741"/>
    </source>
</evidence>
<dbReference type="InterPro" id="IPR006204">
    <property type="entry name" value="GHMP_kinase_N_dom"/>
</dbReference>
<dbReference type="AlphaFoldDB" id="A0A7T7XRG7"/>
<feature type="domain" description="GHMP kinase N-terminal" evidence="10">
    <location>
        <begin position="71"/>
        <end position="147"/>
    </location>
</feature>
<name>A0A7T7XRG7_9SPIR</name>
<dbReference type="EMBL" id="CP067089">
    <property type="protein sequence ID" value="QQO11142.1"/>
    <property type="molecule type" value="Genomic_DNA"/>
</dbReference>